<dbReference type="SUPFAM" id="SSF53822">
    <property type="entry name" value="Periplasmic binding protein-like I"/>
    <property type="match status" value="1"/>
</dbReference>
<organism evidence="5 6">
    <name type="scientific">Paenibacillus ginsengarvi</name>
    <dbReference type="NCBI Taxonomy" id="400777"/>
    <lineage>
        <taxon>Bacteria</taxon>
        <taxon>Bacillati</taxon>
        <taxon>Bacillota</taxon>
        <taxon>Bacilli</taxon>
        <taxon>Bacillales</taxon>
        <taxon>Paenibacillaceae</taxon>
        <taxon>Paenibacillus</taxon>
    </lineage>
</organism>
<dbReference type="PROSITE" id="PS50949">
    <property type="entry name" value="HTH_GNTR"/>
    <property type="match status" value="1"/>
</dbReference>
<dbReference type="Pfam" id="PF13377">
    <property type="entry name" value="Peripla_BP_3"/>
    <property type="match status" value="1"/>
</dbReference>
<dbReference type="CDD" id="cd07377">
    <property type="entry name" value="WHTH_GntR"/>
    <property type="match status" value="1"/>
</dbReference>
<dbReference type="Gene3D" id="1.10.10.10">
    <property type="entry name" value="Winged helix-like DNA-binding domain superfamily/Winged helix DNA-binding domain"/>
    <property type="match status" value="1"/>
</dbReference>
<evidence type="ECO:0000256" key="3">
    <source>
        <dbReference type="ARBA" id="ARBA00023163"/>
    </source>
</evidence>
<accession>A0A3B0C2I6</accession>
<dbReference type="PRINTS" id="PR00035">
    <property type="entry name" value="HTHGNTR"/>
</dbReference>
<keyword evidence="1" id="KW-0805">Transcription regulation</keyword>
<evidence type="ECO:0000313" key="6">
    <source>
        <dbReference type="Proteomes" id="UP000282311"/>
    </source>
</evidence>
<keyword evidence="6" id="KW-1185">Reference proteome</keyword>
<evidence type="ECO:0000259" key="4">
    <source>
        <dbReference type="PROSITE" id="PS50949"/>
    </source>
</evidence>
<dbReference type="AlphaFoldDB" id="A0A3B0C2I6"/>
<dbReference type="InterPro" id="IPR046335">
    <property type="entry name" value="LacI/GalR-like_sensor"/>
</dbReference>
<proteinExistence type="predicted"/>
<sequence length="414" mass="45997">MRVWNENICILIFLYVTLGLNWHKVSATEDESALTQSVKRIPLYSRVRDYILEQIRKEEWRANDQLPTEAVLAGQFGVSRFTIKKALSDLVEEGLVYRIQGKGTFISGAAAGQPEIPHVGEPADEAALRPVVFIAPSVHTPLAAQILAGAESALSERGFQIIYRSSQGDSEREKRILRECVRMDVEGILIFPIDGESYNEELLRLSLNKFPVVVIDRYLRGIETNCVCSDHAGGAYDAVSHLIEQGHTNIAFVAVHGKTTTSLEDRMDGYVRALAKHHIPLDHKRCLFELLEERKQAGAVTETKAIVRSFLEQNRETTAVFAATVPSGLAVLGAAEELGIRVPEQLSVLLFDDYEYSTFSRIPPTCIVQQEFEIGAEAAKLLLSVMDDPSQERKKVNLPTRLVLRKSTAKAPGT</sequence>
<dbReference type="Proteomes" id="UP000282311">
    <property type="component" value="Unassembled WGS sequence"/>
</dbReference>
<gene>
    <name evidence="5" type="ORF">D7M11_20400</name>
</gene>
<dbReference type="Gene3D" id="3.40.50.2300">
    <property type="match status" value="2"/>
</dbReference>
<dbReference type="InterPro" id="IPR036388">
    <property type="entry name" value="WH-like_DNA-bd_sf"/>
</dbReference>
<name>A0A3B0C2I6_9BACL</name>
<dbReference type="GO" id="GO:0000976">
    <property type="term" value="F:transcription cis-regulatory region binding"/>
    <property type="evidence" value="ECO:0007669"/>
    <property type="project" value="TreeGrafter"/>
</dbReference>
<dbReference type="EMBL" id="RBAH01000015">
    <property type="protein sequence ID" value="RKN80505.1"/>
    <property type="molecule type" value="Genomic_DNA"/>
</dbReference>
<protein>
    <submittedName>
        <fullName evidence="5">GntR family transcriptional regulator</fullName>
    </submittedName>
</protein>
<evidence type="ECO:0000256" key="1">
    <source>
        <dbReference type="ARBA" id="ARBA00023015"/>
    </source>
</evidence>
<dbReference type="InterPro" id="IPR036390">
    <property type="entry name" value="WH_DNA-bd_sf"/>
</dbReference>
<dbReference type="SUPFAM" id="SSF46785">
    <property type="entry name" value="Winged helix' DNA-binding domain"/>
    <property type="match status" value="1"/>
</dbReference>
<keyword evidence="3" id="KW-0804">Transcription</keyword>
<dbReference type="InterPro" id="IPR000524">
    <property type="entry name" value="Tscrpt_reg_HTH_GntR"/>
</dbReference>
<keyword evidence="2" id="KW-0238">DNA-binding</keyword>
<feature type="domain" description="HTH gntR-type" evidence="4">
    <location>
        <begin position="41"/>
        <end position="109"/>
    </location>
</feature>
<reference evidence="5 6" key="1">
    <citation type="journal article" date="2007" name="Int. J. Syst. Evol. Microbiol.">
        <title>Paenibacillus ginsengarvi sp. nov., isolated from soil from ginseng cultivation.</title>
        <authorList>
            <person name="Yoon M.H."/>
            <person name="Ten L.N."/>
            <person name="Im W.T."/>
        </authorList>
    </citation>
    <scope>NUCLEOTIDE SEQUENCE [LARGE SCALE GENOMIC DNA]</scope>
    <source>
        <strain evidence="5 6">KCTC 13059</strain>
    </source>
</reference>
<dbReference type="RefSeq" id="WP_120749093.1">
    <property type="nucleotide sequence ID" value="NZ_RBAH01000015.1"/>
</dbReference>
<dbReference type="SMART" id="SM00345">
    <property type="entry name" value="HTH_GNTR"/>
    <property type="match status" value="1"/>
</dbReference>
<dbReference type="Pfam" id="PF00392">
    <property type="entry name" value="GntR"/>
    <property type="match status" value="1"/>
</dbReference>
<dbReference type="InterPro" id="IPR028082">
    <property type="entry name" value="Peripla_BP_I"/>
</dbReference>
<dbReference type="FunFam" id="1.10.10.10:FF:000079">
    <property type="entry name" value="GntR family transcriptional regulator"/>
    <property type="match status" value="1"/>
</dbReference>
<evidence type="ECO:0000313" key="5">
    <source>
        <dbReference type="EMBL" id="RKN80505.1"/>
    </source>
</evidence>
<comment type="caution">
    <text evidence="5">The sequence shown here is derived from an EMBL/GenBank/DDBJ whole genome shotgun (WGS) entry which is preliminary data.</text>
</comment>
<dbReference type="CDD" id="cd06267">
    <property type="entry name" value="PBP1_LacI_sugar_binding-like"/>
    <property type="match status" value="1"/>
</dbReference>
<dbReference type="GO" id="GO:0003700">
    <property type="term" value="F:DNA-binding transcription factor activity"/>
    <property type="evidence" value="ECO:0007669"/>
    <property type="project" value="InterPro"/>
</dbReference>
<dbReference type="PANTHER" id="PTHR30146:SF109">
    <property type="entry name" value="HTH-TYPE TRANSCRIPTIONAL REGULATOR GALS"/>
    <property type="match status" value="1"/>
</dbReference>
<dbReference type="PANTHER" id="PTHR30146">
    <property type="entry name" value="LACI-RELATED TRANSCRIPTIONAL REPRESSOR"/>
    <property type="match status" value="1"/>
</dbReference>
<evidence type="ECO:0000256" key="2">
    <source>
        <dbReference type="ARBA" id="ARBA00023125"/>
    </source>
</evidence>